<feature type="domain" description="FAD/NAD(P)-binding" evidence="2">
    <location>
        <begin position="10"/>
        <end position="306"/>
    </location>
</feature>
<dbReference type="PANTHER" id="PTHR42949:SF3">
    <property type="entry name" value="ANAEROBIC GLYCEROL-3-PHOSPHATE DEHYDROGENASE SUBUNIT B"/>
    <property type="match status" value="1"/>
</dbReference>
<evidence type="ECO:0000256" key="1">
    <source>
        <dbReference type="ARBA" id="ARBA00023002"/>
    </source>
</evidence>
<dbReference type="RefSeq" id="WP_093690488.1">
    <property type="nucleotide sequence ID" value="NZ_FNBU01000015.1"/>
</dbReference>
<evidence type="ECO:0000313" key="4">
    <source>
        <dbReference type="Proteomes" id="UP000243333"/>
    </source>
</evidence>
<proteinExistence type="predicted"/>
<dbReference type="InterPro" id="IPR036188">
    <property type="entry name" value="FAD/NAD-bd_sf"/>
</dbReference>
<organism evidence="3 4">
    <name type="scientific">Sporolituus thermophilus DSM 23256</name>
    <dbReference type="NCBI Taxonomy" id="1123285"/>
    <lineage>
        <taxon>Bacteria</taxon>
        <taxon>Bacillati</taxon>
        <taxon>Bacillota</taxon>
        <taxon>Negativicutes</taxon>
        <taxon>Selenomonadales</taxon>
        <taxon>Sporomusaceae</taxon>
        <taxon>Sporolituus</taxon>
    </lineage>
</organism>
<dbReference type="InterPro" id="IPR023753">
    <property type="entry name" value="FAD/NAD-binding_dom"/>
</dbReference>
<dbReference type="PANTHER" id="PTHR42949">
    <property type="entry name" value="ANAEROBIC GLYCEROL-3-PHOSPHATE DEHYDROGENASE SUBUNIT B"/>
    <property type="match status" value="1"/>
</dbReference>
<keyword evidence="1" id="KW-0560">Oxidoreductase</keyword>
<keyword evidence="4" id="KW-1185">Reference proteome</keyword>
<protein>
    <submittedName>
        <fullName evidence="3">Thioredoxin reductase</fullName>
    </submittedName>
</protein>
<dbReference type="SUPFAM" id="SSF51905">
    <property type="entry name" value="FAD/NAD(P)-binding domain"/>
    <property type="match status" value="1"/>
</dbReference>
<dbReference type="PRINTS" id="PR00411">
    <property type="entry name" value="PNDRDTASEI"/>
</dbReference>
<gene>
    <name evidence="3" type="ORF">SAMN05660235_02018</name>
</gene>
<dbReference type="Pfam" id="PF07992">
    <property type="entry name" value="Pyr_redox_2"/>
    <property type="match status" value="1"/>
</dbReference>
<evidence type="ECO:0000313" key="3">
    <source>
        <dbReference type="EMBL" id="SDF56884.1"/>
    </source>
</evidence>
<dbReference type="Proteomes" id="UP000243333">
    <property type="component" value="Unassembled WGS sequence"/>
</dbReference>
<dbReference type="Gene3D" id="3.50.50.60">
    <property type="entry name" value="FAD/NAD(P)-binding domain"/>
    <property type="match status" value="2"/>
</dbReference>
<dbReference type="STRING" id="1123285.SAMN05660235_02018"/>
<dbReference type="GO" id="GO:0016491">
    <property type="term" value="F:oxidoreductase activity"/>
    <property type="evidence" value="ECO:0007669"/>
    <property type="project" value="UniProtKB-KW"/>
</dbReference>
<dbReference type="OrthoDB" id="9806179at2"/>
<reference evidence="4" key="1">
    <citation type="submission" date="2016-10" db="EMBL/GenBank/DDBJ databases">
        <authorList>
            <person name="Varghese N."/>
            <person name="Submissions S."/>
        </authorList>
    </citation>
    <scope>NUCLEOTIDE SEQUENCE [LARGE SCALE GENOMIC DNA]</scope>
    <source>
        <strain evidence="4">DSM 23256</strain>
    </source>
</reference>
<dbReference type="EMBL" id="FNBU01000015">
    <property type="protein sequence ID" value="SDF56884.1"/>
    <property type="molecule type" value="Genomic_DNA"/>
</dbReference>
<name>A0A1G7M5E4_9FIRM</name>
<accession>A0A1G7M5E4</accession>
<dbReference type="InterPro" id="IPR051691">
    <property type="entry name" value="Metab_Enz_Cyan_OpOx_G3PDH"/>
</dbReference>
<sequence length="431" mass="46803">MTKRSAELCYDVAVIGGGPAGLAAAYSARQNGARQVLIIERDRELGGILQQCIHNGFGLHRFREELTGPGYASRYVKLVANDPGIAVLLDTMVLEVDRDKTVWAVNPREGLLAIRTKAIVFAMGCRERTRGAIRIPGGRPAGVFTAGAAQRMVNMEGYLPGKKVVILGSGDIGLIMARRMTLEGAKVQAVIEIMPYSNGLTRNIVQCLEDYHIPLYLSHTITAIHGGERVTGVTVAKVDENRLPLAETEFELACDCVLLSVGLIPENELSRSAGVEIDSITGGPVVDQFRQTSLPGFFAAGNVVHVHDLVDFVSEEGETAGKYAALYAQGHMGDYVRKVIVLTGDGMRSVVPQRLSLYSGSDDPVRLFMRVARPEQRVTIQVEAGDRIIQERRLPVAKPSEMVVVDIPADKLHNVDGQIVVSVRRQGGEKQ</sequence>
<dbReference type="PRINTS" id="PR00368">
    <property type="entry name" value="FADPNR"/>
</dbReference>
<dbReference type="AlphaFoldDB" id="A0A1G7M5E4"/>
<evidence type="ECO:0000259" key="2">
    <source>
        <dbReference type="Pfam" id="PF07992"/>
    </source>
</evidence>